<evidence type="ECO:0000256" key="2">
    <source>
        <dbReference type="ARBA" id="ARBA00022679"/>
    </source>
</evidence>
<organism evidence="4 5">
    <name type="scientific">Ruminococcus intestinalis</name>
    <dbReference type="NCBI Taxonomy" id="2763066"/>
    <lineage>
        <taxon>Bacteria</taxon>
        <taxon>Bacillati</taxon>
        <taxon>Bacillota</taxon>
        <taxon>Clostridia</taxon>
        <taxon>Eubacteriales</taxon>
        <taxon>Oscillospiraceae</taxon>
        <taxon>Ruminococcus</taxon>
    </lineage>
</organism>
<dbReference type="RefSeq" id="WP_186935575.1">
    <property type="nucleotide sequence ID" value="NZ_JACOPS010000003.1"/>
</dbReference>
<dbReference type="Proteomes" id="UP000636755">
    <property type="component" value="Unassembled WGS sequence"/>
</dbReference>
<dbReference type="InterPro" id="IPR002495">
    <property type="entry name" value="Glyco_trans_8"/>
</dbReference>
<keyword evidence="5" id="KW-1185">Reference proteome</keyword>
<accession>A0ABR7HLP8</accession>
<dbReference type="InterPro" id="IPR050748">
    <property type="entry name" value="Glycosyltrans_8_dom-fam"/>
</dbReference>
<evidence type="ECO:0000313" key="4">
    <source>
        <dbReference type="EMBL" id="MBC5728470.1"/>
    </source>
</evidence>
<proteinExistence type="predicted"/>
<keyword evidence="1" id="KW-0328">Glycosyltransferase</keyword>
<comment type="caution">
    <text evidence="4">The sequence shown here is derived from an EMBL/GenBank/DDBJ whole genome shotgun (WGS) entry which is preliminary data.</text>
</comment>
<dbReference type="InterPro" id="IPR029044">
    <property type="entry name" value="Nucleotide-diphossugar_trans"/>
</dbReference>
<gene>
    <name evidence="4" type="ORF">H8R91_08055</name>
</gene>
<dbReference type="EMBL" id="JACOPS010000003">
    <property type="protein sequence ID" value="MBC5728470.1"/>
    <property type="molecule type" value="Genomic_DNA"/>
</dbReference>
<dbReference type="PANTHER" id="PTHR13778">
    <property type="entry name" value="GLYCOSYLTRANSFERASE 8 DOMAIN-CONTAINING PROTEIN"/>
    <property type="match status" value="1"/>
</dbReference>
<keyword evidence="3" id="KW-0479">Metal-binding</keyword>
<reference evidence="4 5" key="1">
    <citation type="submission" date="2020-08" db="EMBL/GenBank/DDBJ databases">
        <title>Genome public.</title>
        <authorList>
            <person name="Liu C."/>
            <person name="Sun Q."/>
        </authorList>
    </citation>
    <scope>NUCLEOTIDE SEQUENCE [LARGE SCALE GENOMIC DNA]</scope>
    <source>
        <strain evidence="4 5">NSJ-71</strain>
    </source>
</reference>
<sequence length="342" mass="39073">MNIVYSSSDSYAPIAGVSLYSLLKNNKQCKELSVFIIDNNISEKNKEKFTTLCAEFNRPLYFVPIADIEKLTGTSIDIGRWNISTFGRLFEASLLPEWVEKVIHVDCDTMIMSSLEPLWNTDMTGKTVAGALECIGDNYKTEIGLKPEDTYINAGNIMLNLKKIREDGTEEKFKKYISAHSQLSFVDQAVLNACVPSSEKLIVPLEYNAYSMVYYVKYKNLKKVKRVTSYYSENEVAHAIKNPCIVHFTTCFMDGTRPWMENNFHPMLDKYLNFKSESPWADEPLWKDPRNKVKKTAYKMFTVLPESFVTSSIGLVHGVLIPMKNKRKNKAEVKYGANQSFT</sequence>
<evidence type="ECO:0000313" key="5">
    <source>
        <dbReference type="Proteomes" id="UP000636755"/>
    </source>
</evidence>
<evidence type="ECO:0000256" key="1">
    <source>
        <dbReference type="ARBA" id="ARBA00022676"/>
    </source>
</evidence>
<name>A0ABR7HLP8_9FIRM</name>
<dbReference type="SUPFAM" id="SSF53448">
    <property type="entry name" value="Nucleotide-diphospho-sugar transferases"/>
    <property type="match status" value="1"/>
</dbReference>
<dbReference type="PANTHER" id="PTHR13778:SF47">
    <property type="entry name" value="LIPOPOLYSACCHARIDE 1,3-GALACTOSYLTRANSFERASE"/>
    <property type="match status" value="1"/>
</dbReference>
<dbReference type="Pfam" id="PF01501">
    <property type="entry name" value="Glyco_transf_8"/>
    <property type="match status" value="1"/>
</dbReference>
<evidence type="ECO:0000256" key="3">
    <source>
        <dbReference type="ARBA" id="ARBA00022723"/>
    </source>
</evidence>
<dbReference type="CDD" id="cd04194">
    <property type="entry name" value="GT8_A4GalT_like"/>
    <property type="match status" value="1"/>
</dbReference>
<keyword evidence="2" id="KW-0808">Transferase</keyword>
<protein>
    <submittedName>
        <fullName evidence="4">Glycosyltransferase family 8 protein</fullName>
    </submittedName>
</protein>
<dbReference type="Gene3D" id="3.90.550.10">
    <property type="entry name" value="Spore Coat Polysaccharide Biosynthesis Protein SpsA, Chain A"/>
    <property type="match status" value="1"/>
</dbReference>